<dbReference type="RefSeq" id="WP_099592875.1">
    <property type="nucleotide sequence ID" value="NZ_CP016634.1"/>
</dbReference>
<evidence type="ECO:0000313" key="1">
    <source>
        <dbReference type="EMBL" id="ANY85962.1"/>
    </source>
</evidence>
<dbReference type="AlphaFoldDB" id="A0A1B2F1A0"/>
<protein>
    <submittedName>
        <fullName evidence="1">Uncharacterized protein</fullName>
    </submittedName>
</protein>
<reference evidence="1" key="1">
    <citation type="submission" date="2016-07" db="EMBL/GenBank/DDBJ databases">
        <title>New class B carbapenemase carried by novel plasmid in Pseudomonas putida enviromental strain in eastern Amazonia.</title>
        <authorList>
            <person name="Souza C.O."/>
            <person name="Lima K.V."/>
            <person name="Brasiliense D.M."/>
            <person name="Perez-Chaparro P.J."/>
            <person name="Mamizuka E.M."/>
            <person name="Lima M.O."/>
            <person name="Lima L.N."/>
            <person name="McCulloch J.A."/>
        </authorList>
    </citation>
    <scope>NUCLEOTIDE SEQUENCE [LARGE SCALE GENOMIC DNA]</scope>
    <source>
        <strain evidence="1">IEC33019</strain>
    </source>
</reference>
<organism evidence="1">
    <name type="scientific">Pseudomonas putida</name>
    <name type="common">Arthrobacter siderocapsulatus</name>
    <dbReference type="NCBI Taxonomy" id="303"/>
    <lineage>
        <taxon>Bacteria</taxon>
        <taxon>Pseudomonadati</taxon>
        <taxon>Pseudomonadota</taxon>
        <taxon>Gammaproteobacteria</taxon>
        <taxon>Pseudomonadales</taxon>
        <taxon>Pseudomonadaceae</taxon>
        <taxon>Pseudomonas</taxon>
    </lineage>
</organism>
<accession>A0A1B2F1A0</accession>
<dbReference type="EMBL" id="CP016634">
    <property type="protein sequence ID" value="ANY85962.1"/>
    <property type="molecule type" value="Genomic_DNA"/>
</dbReference>
<name>A0A1B2F1A0_PSEPU</name>
<sequence length="99" mass="11417">MTTKSTKQQARDRIVQAAMDVVEAEHHFRVARAEIKAMYEVYFRAHGRPEGEFLPYTDAWEGVRLFTAAANDRRAKARRVLRNAQARMERAVRALEAAQ</sequence>
<proteinExistence type="predicted"/>
<gene>
    <name evidence="1" type="ORF">IEC33019_0358</name>
</gene>